<dbReference type="PROSITE" id="PS50887">
    <property type="entry name" value="GGDEF"/>
    <property type="match status" value="1"/>
</dbReference>
<reference evidence="4" key="1">
    <citation type="submission" date="2023-03" db="EMBL/GenBank/DDBJ databases">
        <title>Andean soil-derived lignocellulolytic bacterial consortium as a source of novel taxa and putative plastic-active enzymes.</title>
        <authorList>
            <person name="Diaz-Garcia L."/>
            <person name="Chuvochina M."/>
            <person name="Feuerriegel G."/>
            <person name="Bunk B."/>
            <person name="Sproer C."/>
            <person name="Streit W.R."/>
            <person name="Rodriguez L.M."/>
            <person name="Overmann J."/>
            <person name="Jimenez D.J."/>
        </authorList>
    </citation>
    <scope>NUCLEOTIDE SEQUENCE</scope>
    <source>
        <strain evidence="4">MAG 26</strain>
    </source>
</reference>
<dbReference type="SUPFAM" id="SSF141868">
    <property type="entry name" value="EAL domain-like"/>
    <property type="match status" value="1"/>
</dbReference>
<dbReference type="Proteomes" id="UP001218362">
    <property type="component" value="Chromosome"/>
</dbReference>
<dbReference type="SMART" id="SM00267">
    <property type="entry name" value="GGDEF"/>
    <property type="match status" value="1"/>
</dbReference>
<proteinExistence type="predicted"/>
<sequence length="702" mass="77580">MGKQVTITADGADRDVRGPSGVEFEAFLDLTPTPAWVYDAATFTLVAANDAACSLYGYRREDLLGLSVFDLCVEEERDLIGRKMADPDQVNAAKEIWSTMCSDGRIIKVMMFLRRASCGGSNCIIACIIDFTEQKNASLELKRTKIFLDAVVESIPSMVFVKDAVDGRFVLLNEAGENLLQIKREELIGRTDFDLFDPTEAERFRTADREVVALGKLVTIDKEPLTTPEGIRLLRTQKVGVPDINGNPRYLLGISEDVTEKVKMEERNKHLALHDILTNLPNRTAFFDNLSARLKQHNQRTALLFVDLDGFKRVNDTRGHKVGDVLLKLVARRFEDFASATGAHVSRLGGDEFASVLACPDAKEAGSIALGLIRRLSEPYDISLGQRVHISASVGVALSPEHGLESEVLLWRADLALYASKASGRGQVSIFSDDMEDEMRERNALEISLRQALEDQANLFVFYQPIVDIETGETTAREALIRWHEFERGWVPPAIFIPIAEQSDLIDELSFLVLNRACRDALSWTDNARVAVNMSARQLGKGTLANTVLEALAASGLSPKRLEIEITETALLVNEDQTLADLRQLRAMGVRVALDDFGTGYSSLSHLRAFPFDKIKIDGSFVADAVERSDCAAVVKSIAELGRMLGVRTVAEGVENQAQMDCVRRLGCCEMQGHLIGKAVPEAKDRLRVAELDREPLLRANG</sequence>
<dbReference type="SMART" id="SM00052">
    <property type="entry name" value="EAL"/>
    <property type="match status" value="1"/>
</dbReference>
<evidence type="ECO:0000313" key="4">
    <source>
        <dbReference type="EMBL" id="WEK48284.1"/>
    </source>
</evidence>
<dbReference type="KEGG" id="acob:P0Y56_08315"/>
<feature type="domain" description="PAS" evidence="1">
    <location>
        <begin position="144"/>
        <end position="215"/>
    </location>
</feature>
<dbReference type="CDD" id="cd01949">
    <property type="entry name" value="GGDEF"/>
    <property type="match status" value="1"/>
</dbReference>
<dbReference type="InterPro" id="IPR035965">
    <property type="entry name" value="PAS-like_dom_sf"/>
</dbReference>
<evidence type="ECO:0000259" key="1">
    <source>
        <dbReference type="PROSITE" id="PS50112"/>
    </source>
</evidence>
<dbReference type="PANTHER" id="PTHR44757">
    <property type="entry name" value="DIGUANYLATE CYCLASE DGCP"/>
    <property type="match status" value="1"/>
</dbReference>
<dbReference type="Gene3D" id="3.30.450.20">
    <property type="entry name" value="PAS domain"/>
    <property type="match status" value="2"/>
</dbReference>
<dbReference type="PANTHER" id="PTHR44757:SF2">
    <property type="entry name" value="BIOFILM ARCHITECTURE MAINTENANCE PROTEIN MBAA"/>
    <property type="match status" value="1"/>
</dbReference>
<dbReference type="InterPro" id="IPR013656">
    <property type="entry name" value="PAS_4"/>
</dbReference>
<dbReference type="SMART" id="SM00091">
    <property type="entry name" value="PAS"/>
    <property type="match status" value="2"/>
</dbReference>
<dbReference type="Pfam" id="PF08448">
    <property type="entry name" value="PAS_4"/>
    <property type="match status" value="1"/>
</dbReference>
<feature type="domain" description="EAL" evidence="2">
    <location>
        <begin position="442"/>
        <end position="693"/>
    </location>
</feature>
<dbReference type="InterPro" id="IPR029787">
    <property type="entry name" value="Nucleotide_cyclase"/>
</dbReference>
<dbReference type="InterPro" id="IPR000160">
    <property type="entry name" value="GGDEF_dom"/>
</dbReference>
<dbReference type="InterPro" id="IPR043128">
    <property type="entry name" value="Rev_trsase/Diguanyl_cyclase"/>
</dbReference>
<evidence type="ECO:0000313" key="5">
    <source>
        <dbReference type="Proteomes" id="UP001218362"/>
    </source>
</evidence>
<dbReference type="SUPFAM" id="SSF55073">
    <property type="entry name" value="Nucleotide cyclase"/>
    <property type="match status" value="1"/>
</dbReference>
<dbReference type="AlphaFoldDB" id="A0AAJ5X8Z3"/>
<dbReference type="NCBIfam" id="TIGR00229">
    <property type="entry name" value="sensory_box"/>
    <property type="match status" value="2"/>
</dbReference>
<protein>
    <submittedName>
        <fullName evidence="4">EAL domain-containing protein</fullName>
    </submittedName>
</protein>
<dbReference type="Gene3D" id="3.20.20.450">
    <property type="entry name" value="EAL domain"/>
    <property type="match status" value="1"/>
</dbReference>
<evidence type="ECO:0000259" key="2">
    <source>
        <dbReference type="PROSITE" id="PS50883"/>
    </source>
</evidence>
<dbReference type="SUPFAM" id="SSF55785">
    <property type="entry name" value="PYP-like sensor domain (PAS domain)"/>
    <property type="match status" value="2"/>
</dbReference>
<dbReference type="InterPro" id="IPR035919">
    <property type="entry name" value="EAL_sf"/>
</dbReference>
<dbReference type="InterPro" id="IPR052155">
    <property type="entry name" value="Biofilm_reg_signaling"/>
</dbReference>
<organism evidence="4 5">
    <name type="scientific">Candidatus Andeanibacterium colombiense</name>
    <dbReference type="NCBI Taxonomy" id="3121345"/>
    <lineage>
        <taxon>Bacteria</taxon>
        <taxon>Pseudomonadati</taxon>
        <taxon>Pseudomonadota</taxon>
        <taxon>Alphaproteobacteria</taxon>
        <taxon>Sphingomonadales</taxon>
        <taxon>Sphingomonadaceae</taxon>
        <taxon>Candidatus Andeanibacterium</taxon>
    </lineage>
</organism>
<feature type="domain" description="PAS" evidence="1">
    <location>
        <begin position="20"/>
        <end position="80"/>
    </location>
</feature>
<dbReference type="CDD" id="cd00130">
    <property type="entry name" value="PAS"/>
    <property type="match status" value="2"/>
</dbReference>
<dbReference type="PROSITE" id="PS50883">
    <property type="entry name" value="EAL"/>
    <property type="match status" value="1"/>
</dbReference>
<dbReference type="CDD" id="cd01948">
    <property type="entry name" value="EAL"/>
    <property type="match status" value="1"/>
</dbReference>
<name>A0AAJ5X8Z3_9SPHN</name>
<evidence type="ECO:0000259" key="3">
    <source>
        <dbReference type="PROSITE" id="PS50887"/>
    </source>
</evidence>
<dbReference type="InterPro" id="IPR001633">
    <property type="entry name" value="EAL_dom"/>
</dbReference>
<gene>
    <name evidence="4" type="ORF">P0Y56_08315</name>
</gene>
<feature type="domain" description="GGDEF" evidence="3">
    <location>
        <begin position="299"/>
        <end position="433"/>
    </location>
</feature>
<dbReference type="InterPro" id="IPR000014">
    <property type="entry name" value="PAS"/>
</dbReference>
<dbReference type="EMBL" id="CP119316">
    <property type="protein sequence ID" value="WEK48284.1"/>
    <property type="molecule type" value="Genomic_DNA"/>
</dbReference>
<accession>A0AAJ5X8Z3</accession>
<dbReference type="NCBIfam" id="TIGR00254">
    <property type="entry name" value="GGDEF"/>
    <property type="match status" value="1"/>
</dbReference>
<dbReference type="Pfam" id="PF00563">
    <property type="entry name" value="EAL"/>
    <property type="match status" value="1"/>
</dbReference>
<dbReference type="Gene3D" id="3.30.70.270">
    <property type="match status" value="1"/>
</dbReference>
<dbReference type="Pfam" id="PF00990">
    <property type="entry name" value="GGDEF"/>
    <property type="match status" value="1"/>
</dbReference>
<dbReference type="Pfam" id="PF13426">
    <property type="entry name" value="PAS_9"/>
    <property type="match status" value="1"/>
</dbReference>
<dbReference type="PROSITE" id="PS50112">
    <property type="entry name" value="PAS"/>
    <property type="match status" value="2"/>
</dbReference>